<organism evidence="1 2">
    <name type="scientific">Catellatospora coxensis</name>
    <dbReference type="NCBI Taxonomy" id="310354"/>
    <lineage>
        <taxon>Bacteria</taxon>
        <taxon>Bacillati</taxon>
        <taxon>Actinomycetota</taxon>
        <taxon>Actinomycetes</taxon>
        <taxon>Micromonosporales</taxon>
        <taxon>Micromonosporaceae</taxon>
        <taxon>Catellatospora</taxon>
    </lineage>
</organism>
<keyword evidence="2" id="KW-1185">Reference proteome</keyword>
<dbReference type="SUPFAM" id="SSF82607">
    <property type="entry name" value="YbaB-like"/>
    <property type="match status" value="1"/>
</dbReference>
<dbReference type="InterPro" id="IPR036894">
    <property type="entry name" value="YbaB-like_sf"/>
</dbReference>
<reference evidence="1 2" key="1">
    <citation type="submission" date="2021-01" db="EMBL/GenBank/DDBJ databases">
        <title>Whole genome shotgun sequence of Catellatospora coxensis NBRC 107359.</title>
        <authorList>
            <person name="Komaki H."/>
            <person name="Tamura T."/>
        </authorList>
    </citation>
    <scope>NUCLEOTIDE SEQUENCE [LARGE SCALE GENOMIC DNA]</scope>
    <source>
        <strain evidence="1 2">NBRC 107359</strain>
    </source>
</reference>
<dbReference type="Pfam" id="PF02575">
    <property type="entry name" value="YbaB_DNA_bd"/>
    <property type="match status" value="1"/>
</dbReference>
<dbReference type="InterPro" id="IPR004401">
    <property type="entry name" value="YbaB/EbfC"/>
</dbReference>
<accession>A0A8J3KZV2</accession>
<dbReference type="Gene3D" id="3.30.1310.10">
    <property type="entry name" value="Nucleoid-associated protein YbaB-like domain"/>
    <property type="match status" value="1"/>
</dbReference>
<comment type="caution">
    <text evidence="1">The sequence shown here is derived from an EMBL/GenBank/DDBJ whole genome shotgun (WGS) entry which is preliminary data.</text>
</comment>
<gene>
    <name evidence="1" type="ORF">Cco03nite_66050</name>
</gene>
<dbReference type="GO" id="GO:0003677">
    <property type="term" value="F:DNA binding"/>
    <property type="evidence" value="ECO:0007669"/>
    <property type="project" value="InterPro"/>
</dbReference>
<evidence type="ECO:0008006" key="3">
    <source>
        <dbReference type="Google" id="ProtNLM"/>
    </source>
</evidence>
<sequence>MFGDPEQAHQRIDDWQAAIEARAARARELAQRQGELAATVSVAEGSVTATVDHTGRLTTLKLDDRVRAWSLEKLSRTVIEANDAARSALRAELSRLIDESGLRDAP</sequence>
<dbReference type="EMBL" id="BONI01000075">
    <property type="protein sequence ID" value="GIG09905.1"/>
    <property type="molecule type" value="Genomic_DNA"/>
</dbReference>
<dbReference type="AlphaFoldDB" id="A0A8J3KZV2"/>
<name>A0A8J3KZV2_9ACTN</name>
<dbReference type="Proteomes" id="UP000630887">
    <property type="component" value="Unassembled WGS sequence"/>
</dbReference>
<evidence type="ECO:0000313" key="1">
    <source>
        <dbReference type="EMBL" id="GIG09905.1"/>
    </source>
</evidence>
<evidence type="ECO:0000313" key="2">
    <source>
        <dbReference type="Proteomes" id="UP000630887"/>
    </source>
</evidence>
<protein>
    <recommendedName>
        <fullName evidence="3">YbaB/EbfC DNA-binding family protein</fullName>
    </recommendedName>
</protein>
<dbReference type="RefSeq" id="WP_203697471.1">
    <property type="nucleotide sequence ID" value="NZ_BAAALC010000050.1"/>
</dbReference>
<proteinExistence type="predicted"/>